<protein>
    <submittedName>
        <fullName evidence="1">Uncharacterized protein</fullName>
    </submittedName>
</protein>
<evidence type="ECO:0000313" key="2">
    <source>
        <dbReference type="Proteomes" id="UP000315295"/>
    </source>
</evidence>
<keyword evidence="2" id="KW-1185">Reference proteome</keyword>
<dbReference type="Proteomes" id="UP000315295">
    <property type="component" value="Unassembled WGS sequence"/>
</dbReference>
<proteinExistence type="predicted"/>
<name>A0A540MPE1_MALBA</name>
<reference evidence="1 2" key="1">
    <citation type="journal article" date="2019" name="G3 (Bethesda)">
        <title>Sequencing of a Wild Apple (Malus baccata) Genome Unravels the Differences Between Cultivated and Wild Apple Species Regarding Disease Resistance and Cold Tolerance.</title>
        <authorList>
            <person name="Chen X."/>
        </authorList>
    </citation>
    <scope>NUCLEOTIDE SEQUENCE [LARGE SCALE GENOMIC DNA]</scope>
    <source>
        <strain evidence="2">cv. Shandingzi</strain>
        <tissue evidence="1">Leaves</tissue>
    </source>
</reference>
<accession>A0A540MPE1</accession>
<evidence type="ECO:0000313" key="1">
    <source>
        <dbReference type="EMBL" id="TQE00654.1"/>
    </source>
</evidence>
<dbReference type="EMBL" id="VIEB01000208">
    <property type="protein sequence ID" value="TQE00654.1"/>
    <property type="molecule type" value="Genomic_DNA"/>
</dbReference>
<dbReference type="AlphaFoldDB" id="A0A540MPE1"/>
<gene>
    <name evidence="1" type="ORF">C1H46_013703</name>
</gene>
<comment type="caution">
    <text evidence="1">The sequence shown here is derived from an EMBL/GenBank/DDBJ whole genome shotgun (WGS) entry which is preliminary data.</text>
</comment>
<sequence>MRDQDNSISMDDEVKIRSELNQVLQEEEIMWAQNAKVKWLLLGDKNTTYFQMAASLCGKRNEIKSVKDSNGFWWNYGEGLEQIFVREFKLGFLVIVPLLRRYWLQ</sequence>
<organism evidence="1 2">
    <name type="scientific">Malus baccata</name>
    <name type="common">Siberian crab apple</name>
    <name type="synonym">Pyrus baccata</name>
    <dbReference type="NCBI Taxonomy" id="106549"/>
    <lineage>
        <taxon>Eukaryota</taxon>
        <taxon>Viridiplantae</taxon>
        <taxon>Streptophyta</taxon>
        <taxon>Embryophyta</taxon>
        <taxon>Tracheophyta</taxon>
        <taxon>Spermatophyta</taxon>
        <taxon>Magnoliopsida</taxon>
        <taxon>eudicotyledons</taxon>
        <taxon>Gunneridae</taxon>
        <taxon>Pentapetalae</taxon>
        <taxon>rosids</taxon>
        <taxon>fabids</taxon>
        <taxon>Rosales</taxon>
        <taxon>Rosaceae</taxon>
        <taxon>Amygdaloideae</taxon>
        <taxon>Maleae</taxon>
        <taxon>Malus</taxon>
    </lineage>
</organism>